<sequence length="193" mass="21808">MSRPLGNSLSFSLLYSHPLSLFSCKSNLTQPINLVVLIEHVRSNKEYVFEYGPSSLCTRASFIDLQTLQQCGEVRLPANTTEAEAVVENWKVALEDAIDRKRPLSRAEKQILDLHIDILDNYMPAFEIPLSIANDKFDKFSNLYKQLLKSIPPSSDFSRSDIGNLFCHHQPSLALMQISRLAPSVSPYYSAMK</sequence>
<dbReference type="AlphaFoldDB" id="A0A165D3U2"/>
<dbReference type="RefSeq" id="XP_040761842.1">
    <property type="nucleotide sequence ID" value="XM_040907197.1"/>
</dbReference>
<protein>
    <submittedName>
        <fullName evidence="1">Uncharacterized protein</fullName>
    </submittedName>
</protein>
<dbReference type="PROSITE" id="PS51257">
    <property type="entry name" value="PROKAR_LIPOPROTEIN"/>
    <property type="match status" value="1"/>
</dbReference>
<keyword evidence="2" id="KW-1185">Reference proteome</keyword>
<reference evidence="1 2" key="1">
    <citation type="journal article" date="2016" name="Mol. Biol. Evol.">
        <title>Comparative Genomics of Early-Diverging Mushroom-Forming Fungi Provides Insights into the Origins of Lignocellulose Decay Capabilities.</title>
        <authorList>
            <person name="Nagy L.G."/>
            <person name="Riley R."/>
            <person name="Tritt A."/>
            <person name="Adam C."/>
            <person name="Daum C."/>
            <person name="Floudas D."/>
            <person name="Sun H."/>
            <person name="Yadav J.S."/>
            <person name="Pangilinan J."/>
            <person name="Larsson K.H."/>
            <person name="Matsuura K."/>
            <person name="Barry K."/>
            <person name="Labutti K."/>
            <person name="Kuo R."/>
            <person name="Ohm R.A."/>
            <person name="Bhattacharya S.S."/>
            <person name="Shirouzu T."/>
            <person name="Yoshinaga Y."/>
            <person name="Martin F.M."/>
            <person name="Grigoriev I.V."/>
            <person name="Hibbett D.S."/>
        </authorList>
    </citation>
    <scope>NUCLEOTIDE SEQUENCE [LARGE SCALE GENOMIC DNA]</scope>
    <source>
        <strain evidence="1 2">93-53</strain>
    </source>
</reference>
<name>A0A165D3U2_9APHY</name>
<accession>A0A165D3U2</accession>
<evidence type="ECO:0000313" key="2">
    <source>
        <dbReference type="Proteomes" id="UP000076871"/>
    </source>
</evidence>
<dbReference type="Proteomes" id="UP000076871">
    <property type="component" value="Unassembled WGS sequence"/>
</dbReference>
<dbReference type="EMBL" id="KV427639">
    <property type="protein sequence ID" value="KZT04102.1"/>
    <property type="molecule type" value="Genomic_DNA"/>
</dbReference>
<proteinExistence type="predicted"/>
<evidence type="ECO:0000313" key="1">
    <source>
        <dbReference type="EMBL" id="KZT04102.1"/>
    </source>
</evidence>
<dbReference type="GeneID" id="63824226"/>
<gene>
    <name evidence="1" type="ORF">LAESUDRAFT_715812</name>
</gene>
<organism evidence="1 2">
    <name type="scientific">Laetiporus sulphureus 93-53</name>
    <dbReference type="NCBI Taxonomy" id="1314785"/>
    <lineage>
        <taxon>Eukaryota</taxon>
        <taxon>Fungi</taxon>
        <taxon>Dikarya</taxon>
        <taxon>Basidiomycota</taxon>
        <taxon>Agaricomycotina</taxon>
        <taxon>Agaricomycetes</taxon>
        <taxon>Polyporales</taxon>
        <taxon>Laetiporus</taxon>
    </lineage>
</organism>
<dbReference type="InParanoid" id="A0A165D3U2"/>